<dbReference type="Pfam" id="PF07596">
    <property type="entry name" value="SBP_bac_10"/>
    <property type="match status" value="1"/>
</dbReference>
<dbReference type="InterPro" id="IPR027558">
    <property type="entry name" value="Pre_pil_HX9DG_C"/>
</dbReference>
<name>A0A518C6L5_9BACT</name>
<accession>A0A518C6L5</accession>
<proteinExistence type="predicted"/>
<dbReference type="SUPFAM" id="SSF54523">
    <property type="entry name" value="Pili subunits"/>
    <property type="match status" value="1"/>
</dbReference>
<gene>
    <name evidence="3" type="ORF">Pan97_18780</name>
</gene>
<evidence type="ECO:0000313" key="3">
    <source>
        <dbReference type="EMBL" id="QDU74860.1"/>
    </source>
</evidence>
<evidence type="ECO:0000259" key="2">
    <source>
        <dbReference type="Pfam" id="PF07596"/>
    </source>
</evidence>
<protein>
    <recommendedName>
        <fullName evidence="2">DUF1559 domain-containing protein</fullName>
    </recommendedName>
</protein>
<dbReference type="AlphaFoldDB" id="A0A518C6L5"/>
<dbReference type="NCBIfam" id="TIGR04294">
    <property type="entry name" value="pre_pil_HX9DG"/>
    <property type="match status" value="1"/>
</dbReference>
<dbReference type="NCBIfam" id="TIGR02532">
    <property type="entry name" value="IV_pilin_GFxxxE"/>
    <property type="match status" value="1"/>
</dbReference>
<keyword evidence="1" id="KW-1133">Transmembrane helix</keyword>
<dbReference type="PANTHER" id="PTHR30093:SF2">
    <property type="entry name" value="TYPE II SECRETION SYSTEM PROTEIN H"/>
    <property type="match status" value="1"/>
</dbReference>
<dbReference type="InterPro" id="IPR012902">
    <property type="entry name" value="N_methyl_site"/>
</dbReference>
<dbReference type="Proteomes" id="UP000318626">
    <property type="component" value="Chromosome"/>
</dbReference>
<feature type="domain" description="DUF1559" evidence="2">
    <location>
        <begin position="38"/>
        <end position="336"/>
    </location>
</feature>
<dbReference type="InterPro" id="IPR011453">
    <property type="entry name" value="DUF1559"/>
</dbReference>
<dbReference type="EMBL" id="CP036289">
    <property type="protein sequence ID" value="QDU74860.1"/>
    <property type="molecule type" value="Genomic_DNA"/>
</dbReference>
<dbReference type="InterPro" id="IPR045584">
    <property type="entry name" value="Pilin-like"/>
</dbReference>
<dbReference type="KEGG" id="bvo:Pan97_18780"/>
<dbReference type="PANTHER" id="PTHR30093">
    <property type="entry name" value="GENERAL SECRETION PATHWAY PROTEIN G"/>
    <property type="match status" value="1"/>
</dbReference>
<keyword evidence="4" id="KW-1185">Reference proteome</keyword>
<keyword evidence="1" id="KW-0472">Membrane</keyword>
<organism evidence="3 4">
    <name type="scientific">Bremerella volcania</name>
    <dbReference type="NCBI Taxonomy" id="2527984"/>
    <lineage>
        <taxon>Bacteria</taxon>
        <taxon>Pseudomonadati</taxon>
        <taxon>Planctomycetota</taxon>
        <taxon>Planctomycetia</taxon>
        <taxon>Pirellulales</taxon>
        <taxon>Pirellulaceae</taxon>
        <taxon>Bremerella</taxon>
    </lineage>
</organism>
<dbReference type="Pfam" id="PF07963">
    <property type="entry name" value="N_methyl"/>
    <property type="match status" value="1"/>
</dbReference>
<evidence type="ECO:0000256" key="1">
    <source>
        <dbReference type="SAM" id="Phobius"/>
    </source>
</evidence>
<dbReference type="RefSeq" id="WP_144971802.1">
    <property type="nucleotide sequence ID" value="NZ_CP036289.1"/>
</dbReference>
<dbReference type="Gene3D" id="3.30.700.10">
    <property type="entry name" value="Glycoprotein, Type 4 Pilin"/>
    <property type="match status" value="1"/>
</dbReference>
<keyword evidence="1" id="KW-0812">Transmembrane</keyword>
<dbReference type="OrthoDB" id="280382at2"/>
<sequence length="356" mass="37415">MASHCRNSGTRLGFTLVELLVVIAIIGVLIALLLPAVQQAREAARRMQCSNNMKQLGLGIHNFHDTYGVVPPGGAVDQIPFGTHATGSAWGSSWMVYLLPFIEQNALYDKFNLGGGSGWGTNASNNTAASKNVLIDGYLCPSSPLEEFCVSPNSNGPIMAASYAAISGAVDGLIPNYTESRINTPGSSAGCCSGGIASGGGVMIPSGKLGLESITDGTSNTAVIGEISDFLITADGSKRDYRNSARHGWIIGWRSTNAPPKTGNGGDLRTFNQVTIRYPINQKKRPGTGWPNWPGNCGSDGICDNASTNMPLISAHPGGVMTLLADGSVRFLPETMSMDLQARLVTRDDGQVIELP</sequence>
<feature type="transmembrane region" description="Helical" evidence="1">
    <location>
        <begin position="12"/>
        <end position="37"/>
    </location>
</feature>
<evidence type="ECO:0000313" key="4">
    <source>
        <dbReference type="Proteomes" id="UP000318626"/>
    </source>
</evidence>
<reference evidence="4" key="1">
    <citation type="submission" date="2019-02" db="EMBL/GenBank/DDBJ databases">
        <title>Deep-cultivation of Planctomycetes and their phenomic and genomic characterization uncovers novel biology.</title>
        <authorList>
            <person name="Wiegand S."/>
            <person name="Jogler M."/>
            <person name="Boedeker C."/>
            <person name="Pinto D."/>
            <person name="Vollmers J."/>
            <person name="Rivas-Marin E."/>
            <person name="Kohn T."/>
            <person name="Peeters S.H."/>
            <person name="Heuer A."/>
            <person name="Rast P."/>
            <person name="Oberbeckmann S."/>
            <person name="Bunk B."/>
            <person name="Jeske O."/>
            <person name="Meyerdierks A."/>
            <person name="Storesund J.E."/>
            <person name="Kallscheuer N."/>
            <person name="Luecker S."/>
            <person name="Lage O.M."/>
            <person name="Pohl T."/>
            <person name="Merkel B.J."/>
            <person name="Hornburger P."/>
            <person name="Mueller R.-W."/>
            <person name="Bruemmer F."/>
            <person name="Labrenz M."/>
            <person name="Spormann A.M."/>
            <person name="Op den Camp H."/>
            <person name="Overmann J."/>
            <person name="Amann R."/>
            <person name="Jetten M.S.M."/>
            <person name="Mascher T."/>
            <person name="Medema M.H."/>
            <person name="Devos D.P."/>
            <person name="Kaster A.-K."/>
            <person name="Ovreas L."/>
            <person name="Rohde M."/>
            <person name="Galperin M.Y."/>
            <person name="Jogler C."/>
        </authorList>
    </citation>
    <scope>NUCLEOTIDE SEQUENCE [LARGE SCALE GENOMIC DNA]</scope>
    <source>
        <strain evidence="4">Pan97</strain>
    </source>
</reference>